<feature type="transmembrane region" description="Helical" evidence="1">
    <location>
        <begin position="96"/>
        <end position="116"/>
    </location>
</feature>
<feature type="transmembrane region" description="Helical" evidence="1">
    <location>
        <begin position="66"/>
        <end position="84"/>
    </location>
</feature>
<gene>
    <name evidence="2" type="ORF">JKK62_11310</name>
</gene>
<keyword evidence="1" id="KW-0812">Transmembrane</keyword>
<reference evidence="2" key="1">
    <citation type="submission" date="2021-01" db="EMBL/GenBank/DDBJ databases">
        <title>Genome public.</title>
        <authorList>
            <person name="Liu C."/>
            <person name="Sun Q."/>
        </authorList>
    </citation>
    <scope>NUCLEOTIDE SEQUENCE</scope>
    <source>
        <strain evidence="2">M6</strain>
    </source>
</reference>
<dbReference type="EMBL" id="JAEQMG010000118">
    <property type="protein sequence ID" value="MBK6089218.1"/>
    <property type="molecule type" value="Genomic_DNA"/>
</dbReference>
<dbReference type="RefSeq" id="WP_201428004.1">
    <property type="nucleotide sequence ID" value="NZ_JAEQMG010000118.1"/>
</dbReference>
<evidence type="ECO:0000313" key="3">
    <source>
        <dbReference type="Proteomes" id="UP000633365"/>
    </source>
</evidence>
<dbReference type="AlphaFoldDB" id="A0A934WSN7"/>
<feature type="transmembrane region" description="Helical" evidence="1">
    <location>
        <begin position="6"/>
        <end position="26"/>
    </location>
</feature>
<dbReference type="Proteomes" id="UP000633365">
    <property type="component" value="Unassembled WGS sequence"/>
</dbReference>
<feature type="transmembrane region" description="Helical" evidence="1">
    <location>
        <begin position="33"/>
        <end position="54"/>
    </location>
</feature>
<evidence type="ECO:0000256" key="1">
    <source>
        <dbReference type="SAM" id="Phobius"/>
    </source>
</evidence>
<sequence>MNSLLFGLAYGLSVTLVTELSVAALLRVRGWDLVLIGLVNCLTNPVVNLIYAWSLLNFSQNSAVPYLVLAALEIAVVFGEAWAFRVTLKYRRIRPLLLSLILNGVSFSVGLILNILF</sequence>
<proteinExistence type="predicted"/>
<keyword evidence="1" id="KW-0472">Membrane</keyword>
<evidence type="ECO:0000313" key="2">
    <source>
        <dbReference type="EMBL" id="MBK6089218.1"/>
    </source>
</evidence>
<name>A0A934WSN7_9FIRM</name>
<organism evidence="2 3">
    <name type="scientific">Ruminococcus difficilis</name>
    <dbReference type="NCBI Taxonomy" id="2763069"/>
    <lineage>
        <taxon>Bacteria</taxon>
        <taxon>Bacillati</taxon>
        <taxon>Bacillota</taxon>
        <taxon>Clostridia</taxon>
        <taxon>Eubacteriales</taxon>
        <taxon>Oscillospiraceae</taxon>
        <taxon>Ruminococcus</taxon>
    </lineage>
</organism>
<comment type="caution">
    <text evidence="2">The sequence shown here is derived from an EMBL/GenBank/DDBJ whole genome shotgun (WGS) entry which is preliminary data.</text>
</comment>
<keyword evidence="3" id="KW-1185">Reference proteome</keyword>
<keyword evidence="1" id="KW-1133">Transmembrane helix</keyword>
<protein>
    <submittedName>
        <fullName evidence="2">Uncharacterized protein</fullName>
    </submittedName>
</protein>
<accession>A0A934WSN7</accession>